<feature type="non-terminal residue" evidence="7">
    <location>
        <position position="221"/>
    </location>
</feature>
<keyword evidence="3 5" id="KW-0804">Transcription</keyword>
<gene>
    <name evidence="7" type="ORF">B0T25DRAFT_418764</name>
</gene>
<dbReference type="EMBL" id="JAUIQD010000001">
    <property type="protein sequence ID" value="KAK3363897.1"/>
    <property type="molecule type" value="Genomic_DNA"/>
</dbReference>
<accession>A0AAJ0HWC1</accession>
<reference evidence="7" key="1">
    <citation type="journal article" date="2023" name="Mol. Phylogenet. Evol.">
        <title>Genome-scale phylogeny and comparative genomics of the fungal order Sordariales.</title>
        <authorList>
            <person name="Hensen N."/>
            <person name="Bonometti L."/>
            <person name="Westerberg I."/>
            <person name="Brannstrom I.O."/>
            <person name="Guillou S."/>
            <person name="Cros-Aarteil S."/>
            <person name="Calhoun S."/>
            <person name="Haridas S."/>
            <person name="Kuo A."/>
            <person name="Mondo S."/>
            <person name="Pangilinan J."/>
            <person name="Riley R."/>
            <person name="LaButti K."/>
            <person name="Andreopoulos B."/>
            <person name="Lipzen A."/>
            <person name="Chen C."/>
            <person name="Yan M."/>
            <person name="Daum C."/>
            <person name="Ng V."/>
            <person name="Clum A."/>
            <person name="Steindorff A."/>
            <person name="Ohm R.A."/>
            <person name="Martin F."/>
            <person name="Silar P."/>
            <person name="Natvig D.O."/>
            <person name="Lalanne C."/>
            <person name="Gautier V."/>
            <person name="Ament-Velasquez S.L."/>
            <person name="Kruys A."/>
            <person name="Hutchinson M.I."/>
            <person name="Powell A.J."/>
            <person name="Barry K."/>
            <person name="Miller A.N."/>
            <person name="Grigoriev I.V."/>
            <person name="Debuchy R."/>
            <person name="Gladieux P."/>
            <person name="Hiltunen Thoren M."/>
            <person name="Johannesson H."/>
        </authorList>
    </citation>
    <scope>NUCLEOTIDE SEQUENCE</scope>
    <source>
        <strain evidence="7">CBS 955.72</strain>
    </source>
</reference>
<evidence type="ECO:0000256" key="2">
    <source>
        <dbReference type="ARBA" id="ARBA00023125"/>
    </source>
</evidence>
<dbReference type="GO" id="GO:0005634">
    <property type="term" value="C:nucleus"/>
    <property type="evidence" value="ECO:0007669"/>
    <property type="project" value="UniProtKB-SubCell"/>
</dbReference>
<comment type="subcellular location">
    <subcellularLocation>
        <location evidence="5">Nucleus</location>
    </subcellularLocation>
</comment>
<proteinExistence type="inferred from homology"/>
<name>A0AAJ0HWC1_9PEZI</name>
<keyword evidence="4 5" id="KW-0539">Nucleus</keyword>
<feature type="domain" description="Alpha box" evidence="6">
    <location>
        <begin position="33"/>
        <end position="88"/>
    </location>
</feature>
<sequence>MQTFADLDDSDRLMRALSTMMGATPTMATAPTTPTKKVNGFIGYRSYYSALFSHLPRKEHSPIVTKLWQADPRQREWNFLCGVYSKIRAPLAEESIRLKQWIAFAVKPLGIVERERYMAAMGWSVTEVDGTHRVERSAPILDMPNIPPMTEFDLFMCCMTGGLPVEDSKPVVAALGGVTPAMYINTMSTDSDVNTNITTTDAVNNLVRLMRSDPGLAMCKL</sequence>
<reference evidence="7" key="2">
    <citation type="submission" date="2023-06" db="EMBL/GenBank/DDBJ databases">
        <authorList>
            <consortium name="Lawrence Berkeley National Laboratory"/>
            <person name="Haridas S."/>
            <person name="Hensen N."/>
            <person name="Bonometti L."/>
            <person name="Westerberg I."/>
            <person name="Brannstrom I.O."/>
            <person name="Guillou S."/>
            <person name="Cros-Aarteil S."/>
            <person name="Calhoun S."/>
            <person name="Kuo A."/>
            <person name="Mondo S."/>
            <person name="Pangilinan J."/>
            <person name="Riley R."/>
            <person name="Labutti K."/>
            <person name="Andreopoulos B."/>
            <person name="Lipzen A."/>
            <person name="Chen C."/>
            <person name="Yanf M."/>
            <person name="Daum C."/>
            <person name="Ng V."/>
            <person name="Clum A."/>
            <person name="Steindorff A."/>
            <person name="Ohm R."/>
            <person name="Martin F."/>
            <person name="Silar P."/>
            <person name="Natvig D."/>
            <person name="Lalanne C."/>
            <person name="Gautier V."/>
            <person name="Ament-Velasquez S.L."/>
            <person name="Kruys A."/>
            <person name="Hutchinson M.I."/>
            <person name="Powell A.J."/>
            <person name="Barry K."/>
            <person name="Miller A.N."/>
            <person name="Grigoriev I.V."/>
            <person name="Debuchy R."/>
            <person name="Gladieux P."/>
            <person name="Thoren M.H."/>
            <person name="Johannesson H."/>
        </authorList>
    </citation>
    <scope>NUCLEOTIDE SEQUENCE</scope>
    <source>
        <strain evidence="7">CBS 955.72</strain>
    </source>
</reference>
<evidence type="ECO:0000256" key="4">
    <source>
        <dbReference type="ARBA" id="ARBA00023242"/>
    </source>
</evidence>
<evidence type="ECO:0000256" key="5">
    <source>
        <dbReference type="RuleBase" id="RU003516"/>
    </source>
</evidence>
<dbReference type="AlphaFoldDB" id="A0AAJ0HWC1"/>
<organism evidence="7 8">
    <name type="scientific">Lasiosphaeria hispida</name>
    <dbReference type="NCBI Taxonomy" id="260671"/>
    <lineage>
        <taxon>Eukaryota</taxon>
        <taxon>Fungi</taxon>
        <taxon>Dikarya</taxon>
        <taxon>Ascomycota</taxon>
        <taxon>Pezizomycotina</taxon>
        <taxon>Sordariomycetes</taxon>
        <taxon>Sordariomycetidae</taxon>
        <taxon>Sordariales</taxon>
        <taxon>Lasiosphaeriaceae</taxon>
        <taxon>Lasiosphaeria</taxon>
    </lineage>
</organism>
<keyword evidence="2 5" id="KW-0238">DNA-binding</keyword>
<dbReference type="InterPro" id="IPR006856">
    <property type="entry name" value="MATalpha_HMGbox"/>
</dbReference>
<evidence type="ECO:0000256" key="1">
    <source>
        <dbReference type="ARBA" id="ARBA00023015"/>
    </source>
</evidence>
<dbReference type="Pfam" id="PF04769">
    <property type="entry name" value="MATalpha_HMGbox"/>
    <property type="match status" value="1"/>
</dbReference>
<dbReference type="GO" id="GO:0008301">
    <property type="term" value="F:DNA binding, bending"/>
    <property type="evidence" value="ECO:0007669"/>
    <property type="project" value="InterPro"/>
</dbReference>
<evidence type="ECO:0000313" key="7">
    <source>
        <dbReference type="EMBL" id="KAK3363897.1"/>
    </source>
</evidence>
<evidence type="ECO:0000313" key="8">
    <source>
        <dbReference type="Proteomes" id="UP001275084"/>
    </source>
</evidence>
<dbReference type="GO" id="GO:0045895">
    <property type="term" value="P:positive regulation of mating-type specific transcription, DNA-templated"/>
    <property type="evidence" value="ECO:0007669"/>
    <property type="project" value="InterPro"/>
</dbReference>
<evidence type="ECO:0000256" key="3">
    <source>
        <dbReference type="ARBA" id="ARBA00023163"/>
    </source>
</evidence>
<comment type="caution">
    <text evidence="7">The sequence shown here is derived from an EMBL/GenBank/DDBJ whole genome shotgun (WGS) entry which is preliminary data.</text>
</comment>
<protein>
    <submittedName>
        <fullName evidence="7">Mating-type protein MAT alpha 1-domain-containing protein</fullName>
    </submittedName>
</protein>
<comment type="similarity">
    <text evidence="5">Belongs to the MATALPHA1 family.</text>
</comment>
<evidence type="ECO:0000259" key="6">
    <source>
        <dbReference type="PROSITE" id="PS51325"/>
    </source>
</evidence>
<dbReference type="Proteomes" id="UP001275084">
    <property type="component" value="Unassembled WGS sequence"/>
</dbReference>
<keyword evidence="8" id="KW-1185">Reference proteome</keyword>
<keyword evidence="1 5" id="KW-0805">Transcription regulation</keyword>
<dbReference type="PROSITE" id="PS51325">
    <property type="entry name" value="ALPHA_BOX"/>
    <property type="match status" value="1"/>
</dbReference>